<dbReference type="AlphaFoldDB" id="A0A1W1WHN6"/>
<dbReference type="Pfam" id="PF04945">
    <property type="entry name" value="YHS"/>
    <property type="match status" value="1"/>
</dbReference>
<dbReference type="RefSeq" id="WP_020373635.1">
    <property type="nucleotide sequence ID" value="NZ_FWWY01000001.1"/>
</dbReference>
<dbReference type="SMART" id="SM00746">
    <property type="entry name" value="TRASH"/>
    <property type="match status" value="1"/>
</dbReference>
<dbReference type="InterPro" id="IPR052698">
    <property type="entry name" value="MoCofactor_Util/Proc"/>
</dbReference>
<organism evidence="2 3">
    <name type="scientific">Sulfobacillus thermosulfidooxidans (strain DSM 9293 / VKM B-1269 / AT-1)</name>
    <dbReference type="NCBI Taxonomy" id="929705"/>
    <lineage>
        <taxon>Bacteria</taxon>
        <taxon>Bacillati</taxon>
        <taxon>Bacillota</taxon>
        <taxon>Clostridia</taxon>
        <taxon>Eubacteriales</taxon>
        <taxon>Clostridiales Family XVII. Incertae Sedis</taxon>
        <taxon>Sulfobacillus</taxon>
    </lineage>
</organism>
<dbReference type="InterPro" id="IPR003777">
    <property type="entry name" value="XdhC_CoxI"/>
</dbReference>
<proteinExistence type="predicted"/>
<dbReference type="Pfam" id="PF02625">
    <property type="entry name" value="XdhC_CoxI"/>
    <property type="match status" value="1"/>
</dbReference>
<dbReference type="InterPro" id="IPR027051">
    <property type="entry name" value="XdhC_Rossmann_dom"/>
</dbReference>
<accession>A0A1W1WHN6</accession>
<name>A0A1W1WHN6_SULTA</name>
<evidence type="ECO:0000313" key="3">
    <source>
        <dbReference type="Proteomes" id="UP000192660"/>
    </source>
</evidence>
<dbReference type="InterPro" id="IPR011017">
    <property type="entry name" value="TRASH_dom"/>
</dbReference>
<dbReference type="Gene3D" id="1.10.620.20">
    <property type="entry name" value="Ribonucleotide Reductase, subunit A"/>
    <property type="match status" value="1"/>
</dbReference>
<gene>
    <name evidence="2" type="ORF">SAMN00768000_2472</name>
</gene>
<keyword evidence="3" id="KW-1185">Reference proteome</keyword>
<dbReference type="OrthoDB" id="9809270at2"/>
<dbReference type="PANTHER" id="PTHR30388:SF6">
    <property type="entry name" value="XANTHINE DEHYDROGENASE SUBUNIT A-RELATED"/>
    <property type="match status" value="1"/>
</dbReference>
<dbReference type="InterPro" id="IPR012348">
    <property type="entry name" value="RNR-like"/>
</dbReference>
<dbReference type="SUPFAM" id="SSF47240">
    <property type="entry name" value="Ferritin-like"/>
    <property type="match status" value="1"/>
</dbReference>
<evidence type="ECO:0000259" key="1">
    <source>
        <dbReference type="SMART" id="SM00746"/>
    </source>
</evidence>
<sequence>MDPVLQEAARRDQAGEPYVFVTVVRTRPPTSAILGAHAIVSRDQQLTGYVGGECTRRILLEVAEDALTDGKPRLLLLSPQPADDELFQQKDPEDEGVLIKPMTCHSGGTVELFIEPHLANPLLLVIGDSPVARHVLQLASHLNFRVQGATPSSGGDWETFQQQIRLLSQDGGFAVLASMGQYDDWAIEALQDSPLSYLGVVASPRRGALLRERFLQGRKVDDSCILSIPAGIDVHSRVPEEIAVSILAEIIQIRRQTQSTAVRISSLLNTEVIDPVCHMTVNLSETPYQAVFGDKTWGFCAPSCREAFLQDPERYVHHKEA</sequence>
<feature type="domain" description="TRASH" evidence="1">
    <location>
        <begin position="274"/>
        <end position="312"/>
    </location>
</feature>
<dbReference type="InterPro" id="IPR009078">
    <property type="entry name" value="Ferritin-like_SF"/>
</dbReference>
<evidence type="ECO:0000313" key="2">
    <source>
        <dbReference type="EMBL" id="SMC05824.1"/>
    </source>
</evidence>
<dbReference type="EMBL" id="FWWY01000001">
    <property type="protein sequence ID" value="SMC05824.1"/>
    <property type="molecule type" value="Genomic_DNA"/>
</dbReference>
<dbReference type="Gene3D" id="3.40.50.720">
    <property type="entry name" value="NAD(P)-binding Rossmann-like Domain"/>
    <property type="match status" value="1"/>
</dbReference>
<dbReference type="GO" id="GO:0016491">
    <property type="term" value="F:oxidoreductase activity"/>
    <property type="evidence" value="ECO:0007669"/>
    <property type="project" value="InterPro"/>
</dbReference>
<dbReference type="Pfam" id="PF13478">
    <property type="entry name" value="XdhC_C"/>
    <property type="match status" value="1"/>
</dbReference>
<dbReference type="InterPro" id="IPR007029">
    <property type="entry name" value="YHS_dom"/>
</dbReference>
<reference evidence="3" key="1">
    <citation type="submission" date="2017-04" db="EMBL/GenBank/DDBJ databases">
        <authorList>
            <person name="Varghese N."/>
            <person name="Submissions S."/>
        </authorList>
    </citation>
    <scope>NUCLEOTIDE SEQUENCE [LARGE SCALE GENOMIC DNA]</scope>
    <source>
        <strain evidence="3">DSM 9293</strain>
    </source>
</reference>
<dbReference type="PANTHER" id="PTHR30388">
    <property type="entry name" value="ALDEHYDE OXIDOREDUCTASE MOLYBDENUM COFACTOR ASSEMBLY PROTEIN"/>
    <property type="match status" value="1"/>
</dbReference>
<protein>
    <submittedName>
        <fullName evidence="2">Xanthine dehydrogenase accessory factor</fullName>
    </submittedName>
</protein>
<dbReference type="Proteomes" id="UP000192660">
    <property type="component" value="Unassembled WGS sequence"/>
</dbReference>